<sequence length="392" mass="43580">MGTPSSDATGDGYLMDFTDLSDAQDRGILKKIIKEGFSSLKPCPGDAVFVHYVGTYFGGDQDGVEFDSSRGRNEKFKFQIGKGEVIKAWDVCVATMMVGEVCELIAAPEYAYSDGKTLKFEIELFDTEGMDVTPDGTGKVRKSVLEKGRDVFYPTVGFSAEISLREGFSTEEFRTVSYMVGDPEAHGVPASVDLAVRKMNTAEHCWVRSRNESSKGDEIIDGECYEVILNSFEKISKYNAAIELYKKIDDGLQYAFASSAKQKKTLDDIIIAVKLNLALAYLKLGDGPNCTEECKKVLERDASNEKALFRLGQACLLRKDHEDAGVYFKRVVAHNPKNSAAASQLRICEEMMQKARDRERKMYRGVFERFKEAGLGVNASTDKPTNIMEEQS</sequence>
<evidence type="ECO:0000256" key="4">
    <source>
        <dbReference type="ARBA" id="ARBA00022803"/>
    </source>
</evidence>
<feature type="repeat" description="TPR" evidence="8">
    <location>
        <begin position="305"/>
        <end position="338"/>
    </location>
</feature>
<comment type="catalytic activity">
    <reaction evidence="1 7">
        <text>[protein]-peptidylproline (omega=180) = [protein]-peptidylproline (omega=0)</text>
        <dbReference type="Rhea" id="RHEA:16237"/>
        <dbReference type="Rhea" id="RHEA-COMP:10747"/>
        <dbReference type="Rhea" id="RHEA-COMP:10748"/>
        <dbReference type="ChEBI" id="CHEBI:83833"/>
        <dbReference type="ChEBI" id="CHEBI:83834"/>
        <dbReference type="EC" id="5.2.1.8"/>
    </reaction>
</comment>
<keyword evidence="5 7" id="KW-0697">Rotamase</keyword>
<keyword evidence="11" id="KW-1185">Reference proteome</keyword>
<evidence type="ECO:0000256" key="8">
    <source>
        <dbReference type="PROSITE-ProRule" id="PRU00339"/>
    </source>
</evidence>
<evidence type="ECO:0000259" key="9">
    <source>
        <dbReference type="PROSITE" id="PS50059"/>
    </source>
</evidence>
<organism evidence="10 11">
    <name type="scientific">Fasciolopsis buskii</name>
    <dbReference type="NCBI Taxonomy" id="27845"/>
    <lineage>
        <taxon>Eukaryota</taxon>
        <taxon>Metazoa</taxon>
        <taxon>Spiralia</taxon>
        <taxon>Lophotrochozoa</taxon>
        <taxon>Platyhelminthes</taxon>
        <taxon>Trematoda</taxon>
        <taxon>Digenea</taxon>
        <taxon>Plagiorchiida</taxon>
        <taxon>Echinostomata</taxon>
        <taxon>Echinostomatoidea</taxon>
        <taxon>Fasciolidae</taxon>
        <taxon>Fasciolopsis</taxon>
    </lineage>
</organism>
<dbReference type="SUPFAM" id="SSF54534">
    <property type="entry name" value="FKBP-like"/>
    <property type="match status" value="1"/>
</dbReference>
<dbReference type="OrthoDB" id="433738at2759"/>
<gene>
    <name evidence="10" type="ORF">FBUS_10643</name>
</gene>
<evidence type="ECO:0000256" key="6">
    <source>
        <dbReference type="ARBA" id="ARBA00023235"/>
    </source>
</evidence>
<dbReference type="EC" id="5.2.1.8" evidence="2 7"/>
<dbReference type="AlphaFoldDB" id="A0A8E0S022"/>
<dbReference type="InterPro" id="IPR001179">
    <property type="entry name" value="PPIase_FKBP_dom"/>
</dbReference>
<evidence type="ECO:0000313" key="11">
    <source>
        <dbReference type="Proteomes" id="UP000728185"/>
    </source>
</evidence>
<dbReference type="Pfam" id="PF00254">
    <property type="entry name" value="FKBP_C"/>
    <property type="match status" value="1"/>
</dbReference>
<keyword evidence="4 8" id="KW-0802">TPR repeat</keyword>
<dbReference type="InterPro" id="IPR019734">
    <property type="entry name" value="TPR_rpt"/>
</dbReference>
<evidence type="ECO:0000313" key="10">
    <source>
        <dbReference type="EMBL" id="KAA0195383.1"/>
    </source>
</evidence>
<evidence type="ECO:0000256" key="5">
    <source>
        <dbReference type="ARBA" id="ARBA00023110"/>
    </source>
</evidence>
<keyword evidence="6 7" id="KW-0413">Isomerase</keyword>
<accession>A0A8E0S022</accession>
<proteinExistence type="predicted"/>
<dbReference type="SUPFAM" id="SSF48452">
    <property type="entry name" value="TPR-like"/>
    <property type="match status" value="1"/>
</dbReference>
<evidence type="ECO:0000256" key="2">
    <source>
        <dbReference type="ARBA" id="ARBA00013194"/>
    </source>
</evidence>
<comment type="caution">
    <text evidence="10">The sequence shown here is derived from an EMBL/GenBank/DDBJ whole genome shotgun (WGS) entry which is preliminary data.</text>
</comment>
<dbReference type="InterPro" id="IPR050754">
    <property type="entry name" value="FKBP4/5/8-like"/>
</dbReference>
<dbReference type="Gene3D" id="3.10.50.40">
    <property type="match status" value="1"/>
</dbReference>
<dbReference type="GO" id="GO:0003755">
    <property type="term" value="F:peptidyl-prolyl cis-trans isomerase activity"/>
    <property type="evidence" value="ECO:0007669"/>
    <property type="project" value="UniProtKB-KW"/>
</dbReference>
<dbReference type="PROSITE" id="PS50059">
    <property type="entry name" value="FKBP_PPIASE"/>
    <property type="match status" value="1"/>
</dbReference>
<dbReference type="InterPro" id="IPR046357">
    <property type="entry name" value="PPIase_dom_sf"/>
</dbReference>
<evidence type="ECO:0000256" key="1">
    <source>
        <dbReference type="ARBA" id="ARBA00000971"/>
    </source>
</evidence>
<dbReference type="PANTHER" id="PTHR46512">
    <property type="entry name" value="PEPTIDYLPROLYL ISOMERASE"/>
    <property type="match status" value="1"/>
</dbReference>
<dbReference type="InterPro" id="IPR011990">
    <property type="entry name" value="TPR-like_helical_dom_sf"/>
</dbReference>
<dbReference type="PROSITE" id="PS50005">
    <property type="entry name" value="TPR"/>
    <property type="match status" value="1"/>
</dbReference>
<keyword evidence="3" id="KW-0677">Repeat</keyword>
<evidence type="ECO:0000256" key="7">
    <source>
        <dbReference type="PROSITE-ProRule" id="PRU00277"/>
    </source>
</evidence>
<dbReference type="SMART" id="SM00028">
    <property type="entry name" value="TPR"/>
    <property type="match status" value="2"/>
</dbReference>
<protein>
    <recommendedName>
        <fullName evidence="2 7">peptidylprolyl isomerase</fullName>
        <ecNumber evidence="2 7">5.2.1.8</ecNumber>
    </recommendedName>
</protein>
<dbReference type="PANTHER" id="PTHR46512:SF9">
    <property type="entry name" value="PEPTIDYLPROLYL ISOMERASE"/>
    <property type="match status" value="1"/>
</dbReference>
<dbReference type="Gene3D" id="1.25.40.10">
    <property type="entry name" value="Tetratricopeptide repeat domain"/>
    <property type="match status" value="1"/>
</dbReference>
<dbReference type="EMBL" id="LUCM01003758">
    <property type="protein sequence ID" value="KAA0195383.1"/>
    <property type="molecule type" value="Genomic_DNA"/>
</dbReference>
<dbReference type="Proteomes" id="UP000728185">
    <property type="component" value="Unassembled WGS sequence"/>
</dbReference>
<name>A0A8E0S022_9TREM</name>
<feature type="domain" description="PPIase FKBP-type" evidence="9">
    <location>
        <begin position="45"/>
        <end position="128"/>
    </location>
</feature>
<evidence type="ECO:0000256" key="3">
    <source>
        <dbReference type="ARBA" id="ARBA00022737"/>
    </source>
</evidence>
<reference evidence="10" key="1">
    <citation type="submission" date="2019-05" db="EMBL/GenBank/DDBJ databases">
        <title>Annotation for the trematode Fasciolopsis buski.</title>
        <authorList>
            <person name="Choi Y.-J."/>
        </authorList>
    </citation>
    <scope>NUCLEOTIDE SEQUENCE</scope>
    <source>
        <strain evidence="10">HT</strain>
        <tissue evidence="10">Whole worm</tissue>
    </source>
</reference>